<evidence type="ECO:0000313" key="3">
    <source>
        <dbReference type="Proteomes" id="UP000694429"/>
    </source>
</evidence>
<feature type="compositionally biased region" description="Basic and acidic residues" evidence="1">
    <location>
        <begin position="172"/>
        <end position="185"/>
    </location>
</feature>
<feature type="compositionally biased region" description="Low complexity" evidence="1">
    <location>
        <begin position="77"/>
        <end position="94"/>
    </location>
</feature>
<organism evidence="2 3">
    <name type="scientific">Canis lupus familiaris</name>
    <name type="common">Dog</name>
    <name type="synonym">Canis familiaris</name>
    <dbReference type="NCBI Taxonomy" id="9615"/>
    <lineage>
        <taxon>Eukaryota</taxon>
        <taxon>Metazoa</taxon>
        <taxon>Chordata</taxon>
        <taxon>Craniata</taxon>
        <taxon>Vertebrata</taxon>
        <taxon>Euteleostomi</taxon>
        <taxon>Mammalia</taxon>
        <taxon>Eutheria</taxon>
        <taxon>Laurasiatheria</taxon>
        <taxon>Carnivora</taxon>
        <taxon>Caniformia</taxon>
        <taxon>Canidae</taxon>
        <taxon>Canis</taxon>
    </lineage>
</organism>
<accession>A0A8C0MBQ0</accession>
<feature type="region of interest" description="Disordered" evidence="1">
    <location>
        <begin position="362"/>
        <end position="385"/>
    </location>
</feature>
<dbReference type="Proteomes" id="UP000694429">
    <property type="component" value="Chromosome 4"/>
</dbReference>
<feature type="compositionally biased region" description="Low complexity" evidence="1">
    <location>
        <begin position="110"/>
        <end position="128"/>
    </location>
</feature>
<reference evidence="2" key="1">
    <citation type="submission" date="2019-03" db="EMBL/GenBank/DDBJ databases">
        <authorList>
            <person name="Warren W.C."/>
            <person name="Johnson G.S."/>
        </authorList>
    </citation>
    <scope>NUCLEOTIDE SEQUENCE [LARGE SCALE GENOMIC DNA]</scope>
    <source>
        <strain evidence="2">Basenji</strain>
    </source>
</reference>
<feature type="compositionally biased region" description="Basic and acidic residues" evidence="1">
    <location>
        <begin position="67"/>
        <end position="76"/>
    </location>
</feature>
<feature type="compositionally biased region" description="Polar residues" evidence="1">
    <location>
        <begin position="278"/>
        <end position="291"/>
    </location>
</feature>
<reference evidence="2" key="2">
    <citation type="submission" date="2025-08" db="UniProtKB">
        <authorList>
            <consortium name="Ensembl"/>
        </authorList>
    </citation>
    <scope>IDENTIFICATION</scope>
</reference>
<feature type="compositionally biased region" description="Basic and acidic residues" evidence="1">
    <location>
        <begin position="362"/>
        <end position="374"/>
    </location>
</feature>
<dbReference type="Ensembl" id="ENSCAFT00030010686.1">
    <property type="protein sequence ID" value="ENSCAFP00030009343.1"/>
    <property type="gene ID" value="ENSCAFG00030005829.1"/>
</dbReference>
<proteinExistence type="predicted"/>
<feature type="compositionally biased region" description="Basic residues" evidence="1">
    <location>
        <begin position="31"/>
        <end position="44"/>
    </location>
</feature>
<sequence>MRRTPGRAPREAAPRNKCRVPWQRREFPGRGGRKRPPPSSRLRKQNPIPLPGEQNGRRATPGRGSRAPREAREAREAPLFPRPRAAGRRGAAGAARRRGPAALPPGGPGAQRSRPARRSGAQRSAAGSIPGRRRSARCANPRVVPARLGSARPRPLEARRRAGALRASSGGWEHRARLRCRDPRSGPRGSAPPGWWPPQTGGGGRGEGSREEAGAPSPFGLPLPLQQLLPNEPRNGDVQPSPSPSHTRRGQKTGKGGGGRSREAGAGSEAPERRELTHLQTGSPSRLWTSGSRRRYPSEFALALNTSPLNKSLEKKQPLFPPPPHPPRTLPAFVNIQLKMKPLAEAGAEGEVVSEVIPGGKMEKSLEMTPDRHPPVPSLAESSSRRCNSRSSQALADWLRHCISPAWILIWTT</sequence>
<feature type="compositionally biased region" description="Low complexity" evidence="1">
    <location>
        <begin position="214"/>
        <end position="230"/>
    </location>
</feature>
<evidence type="ECO:0000256" key="1">
    <source>
        <dbReference type="SAM" id="MobiDB-lite"/>
    </source>
</evidence>
<name>A0A8C0MBQ0_CANLF</name>
<evidence type="ECO:0000313" key="2">
    <source>
        <dbReference type="Ensembl" id="ENSCAFP00030009343.1"/>
    </source>
</evidence>
<dbReference type="AlphaFoldDB" id="A0A8C0MBQ0"/>
<protein>
    <submittedName>
        <fullName evidence="2">Uncharacterized protein</fullName>
    </submittedName>
</protein>
<feature type="compositionally biased region" description="Low complexity" evidence="1">
    <location>
        <begin position="186"/>
        <end position="199"/>
    </location>
</feature>
<feature type="region of interest" description="Disordered" evidence="1">
    <location>
        <begin position="1"/>
        <end position="292"/>
    </location>
</feature>